<dbReference type="SUPFAM" id="SSF48537">
    <property type="entry name" value="Phospholipase C/P1 nuclease"/>
    <property type="match status" value="1"/>
</dbReference>
<keyword evidence="3" id="KW-0255">Endonuclease</keyword>
<gene>
    <name evidence="8" type="ORF">PBT88_19830</name>
</gene>
<evidence type="ECO:0000256" key="2">
    <source>
        <dbReference type="ARBA" id="ARBA00022723"/>
    </source>
</evidence>
<evidence type="ECO:0000256" key="5">
    <source>
        <dbReference type="ARBA" id="ARBA00023157"/>
    </source>
</evidence>
<keyword evidence="1" id="KW-0540">Nuclease</keyword>
<reference evidence="8 9" key="1">
    <citation type="submission" date="2022-12" db="EMBL/GenBank/DDBJ databases">
        <title>Sphingomonas abieness sp. nov., an endophytic bacterium isolated from Abies koreana.</title>
        <authorList>
            <person name="Jiang L."/>
            <person name="Lee J."/>
        </authorList>
    </citation>
    <scope>NUCLEOTIDE SEQUENCE [LARGE SCALE GENOMIC DNA]</scope>
    <source>
        <strain evidence="9">PAMB 00755</strain>
    </source>
</reference>
<keyword evidence="2" id="KW-0479">Metal-binding</keyword>
<dbReference type="CDD" id="cd11010">
    <property type="entry name" value="S1-P1_nuclease"/>
    <property type="match status" value="1"/>
</dbReference>
<evidence type="ECO:0000256" key="6">
    <source>
        <dbReference type="ARBA" id="ARBA00023180"/>
    </source>
</evidence>
<feature type="chain" id="PRO_5045662096" evidence="7">
    <location>
        <begin position="24"/>
        <end position="300"/>
    </location>
</feature>
<organism evidence="8 9">
    <name type="scientific">Sphingomonas abietis</name>
    <dbReference type="NCBI Taxonomy" id="3012344"/>
    <lineage>
        <taxon>Bacteria</taxon>
        <taxon>Pseudomonadati</taxon>
        <taxon>Pseudomonadota</taxon>
        <taxon>Alphaproteobacteria</taxon>
        <taxon>Sphingomonadales</taxon>
        <taxon>Sphingomonadaceae</taxon>
        <taxon>Sphingomonas</taxon>
    </lineage>
</organism>
<sequence length="300" mass="32596">MTRIRLLLAALIATFLSASPAAAWWEYGHQTVAAIAWLEVTPQTRAGIDRLLRQSKLLDTPTCPAKTIEDASVWPDCVKTLGDRFSYAYNWHFVDTDVCKPFDPKGPCAGGNCVISQIERNQRLLANPRLNPRERLMALVFLVHFVGDLHQPLHASERDGDQGGNRLKVHYGAMPHSNLHSVWDGLLADRAISSPPGDAKGLLAGTTPDSRAAMAQGSVVDWAKESWLLSRDVVYPAALHGPACPVTGANKAPADAGLDEAAIQRLVPVVRDQVLKGGIRLAKMLDDAFAGRVSLKPKYS</sequence>
<dbReference type="PANTHER" id="PTHR33146">
    <property type="entry name" value="ENDONUCLEASE 4"/>
    <property type="match status" value="1"/>
</dbReference>
<proteinExistence type="predicted"/>
<evidence type="ECO:0000256" key="3">
    <source>
        <dbReference type="ARBA" id="ARBA00022759"/>
    </source>
</evidence>
<dbReference type="Proteomes" id="UP001210865">
    <property type="component" value="Chromosome"/>
</dbReference>
<name>A0ABY7NLG7_9SPHN</name>
<evidence type="ECO:0000256" key="4">
    <source>
        <dbReference type="ARBA" id="ARBA00022801"/>
    </source>
</evidence>
<evidence type="ECO:0000313" key="8">
    <source>
        <dbReference type="EMBL" id="WBO22358.1"/>
    </source>
</evidence>
<accession>A0ABY7NLG7</accession>
<keyword evidence="5" id="KW-1015">Disulfide bond</keyword>
<dbReference type="InterPro" id="IPR008947">
    <property type="entry name" value="PLipase_C/P1_nuclease_dom_sf"/>
</dbReference>
<feature type="signal peptide" evidence="7">
    <location>
        <begin position="1"/>
        <end position="23"/>
    </location>
</feature>
<keyword evidence="9" id="KW-1185">Reference proteome</keyword>
<keyword evidence="6" id="KW-0325">Glycoprotein</keyword>
<evidence type="ECO:0000256" key="1">
    <source>
        <dbReference type="ARBA" id="ARBA00022722"/>
    </source>
</evidence>
<dbReference type="InterPro" id="IPR003154">
    <property type="entry name" value="S1/P1nuclease"/>
</dbReference>
<evidence type="ECO:0000313" key="9">
    <source>
        <dbReference type="Proteomes" id="UP001210865"/>
    </source>
</evidence>
<dbReference type="PANTHER" id="PTHR33146:SF26">
    <property type="entry name" value="ENDONUCLEASE 4"/>
    <property type="match status" value="1"/>
</dbReference>
<dbReference type="RefSeq" id="WP_270077004.1">
    <property type="nucleotide sequence ID" value="NZ_CP115174.1"/>
</dbReference>
<keyword evidence="4" id="KW-0378">Hydrolase</keyword>
<dbReference type="EMBL" id="CP115174">
    <property type="protein sequence ID" value="WBO22358.1"/>
    <property type="molecule type" value="Genomic_DNA"/>
</dbReference>
<dbReference type="Gene3D" id="1.10.575.10">
    <property type="entry name" value="P1 Nuclease"/>
    <property type="match status" value="1"/>
</dbReference>
<keyword evidence="7" id="KW-0732">Signal</keyword>
<dbReference type="Pfam" id="PF02265">
    <property type="entry name" value="S1-P1_nuclease"/>
    <property type="match status" value="1"/>
</dbReference>
<evidence type="ECO:0000256" key="7">
    <source>
        <dbReference type="SAM" id="SignalP"/>
    </source>
</evidence>
<protein>
    <submittedName>
        <fullName evidence="8">S1/P1 nuclease</fullName>
    </submittedName>
</protein>